<evidence type="ECO:0000313" key="4">
    <source>
        <dbReference type="Proteomes" id="UP000799423"/>
    </source>
</evidence>
<feature type="transmembrane region" description="Helical" evidence="2">
    <location>
        <begin position="144"/>
        <end position="166"/>
    </location>
</feature>
<feature type="compositionally biased region" description="Low complexity" evidence="1">
    <location>
        <begin position="171"/>
        <end position="211"/>
    </location>
</feature>
<feature type="compositionally biased region" description="Basic and acidic residues" evidence="1">
    <location>
        <begin position="96"/>
        <end position="106"/>
    </location>
</feature>
<gene>
    <name evidence="3" type="ORF">T440DRAFT_307741</name>
</gene>
<feature type="region of interest" description="Disordered" evidence="1">
    <location>
        <begin position="167"/>
        <end position="211"/>
    </location>
</feature>
<protein>
    <recommendedName>
        <fullName evidence="5">Tat pathway signal sequence</fullName>
    </recommendedName>
</protein>
<organism evidence="3 4">
    <name type="scientific">Plenodomus tracheiphilus IPT5</name>
    <dbReference type="NCBI Taxonomy" id="1408161"/>
    <lineage>
        <taxon>Eukaryota</taxon>
        <taxon>Fungi</taxon>
        <taxon>Dikarya</taxon>
        <taxon>Ascomycota</taxon>
        <taxon>Pezizomycotina</taxon>
        <taxon>Dothideomycetes</taxon>
        <taxon>Pleosporomycetidae</taxon>
        <taxon>Pleosporales</taxon>
        <taxon>Pleosporineae</taxon>
        <taxon>Leptosphaeriaceae</taxon>
        <taxon>Plenodomus</taxon>
    </lineage>
</organism>
<keyword evidence="2" id="KW-1133">Transmembrane helix</keyword>
<reference evidence="3" key="1">
    <citation type="submission" date="2020-01" db="EMBL/GenBank/DDBJ databases">
        <authorList>
            <consortium name="DOE Joint Genome Institute"/>
            <person name="Haridas S."/>
            <person name="Albert R."/>
            <person name="Binder M."/>
            <person name="Bloem J."/>
            <person name="Labutti K."/>
            <person name="Salamov A."/>
            <person name="Andreopoulos B."/>
            <person name="Baker S.E."/>
            <person name="Barry K."/>
            <person name="Bills G."/>
            <person name="Bluhm B.H."/>
            <person name="Cannon C."/>
            <person name="Castanera R."/>
            <person name="Culley D.E."/>
            <person name="Daum C."/>
            <person name="Ezra D."/>
            <person name="Gonzalez J.B."/>
            <person name="Henrissat B."/>
            <person name="Kuo A."/>
            <person name="Liang C."/>
            <person name="Lipzen A."/>
            <person name="Lutzoni F."/>
            <person name="Magnuson J."/>
            <person name="Mondo S."/>
            <person name="Nolan M."/>
            <person name="Ohm R."/>
            <person name="Pangilinan J."/>
            <person name="Park H.-J."/>
            <person name="Ramirez L."/>
            <person name="Alfaro M."/>
            <person name="Sun H."/>
            <person name="Tritt A."/>
            <person name="Yoshinaga Y."/>
            <person name="Zwiers L.-H."/>
            <person name="Turgeon B.G."/>
            <person name="Goodwin S.B."/>
            <person name="Spatafora J.W."/>
            <person name="Crous P.W."/>
            <person name="Grigoriev I.V."/>
        </authorList>
    </citation>
    <scope>NUCLEOTIDE SEQUENCE</scope>
    <source>
        <strain evidence="3">IPT5</strain>
    </source>
</reference>
<dbReference type="Proteomes" id="UP000799423">
    <property type="component" value="Unassembled WGS sequence"/>
</dbReference>
<feature type="compositionally biased region" description="Polar residues" evidence="1">
    <location>
        <begin position="107"/>
        <end position="116"/>
    </location>
</feature>
<proteinExistence type="predicted"/>
<dbReference type="AlphaFoldDB" id="A0A6A7BDB3"/>
<accession>A0A6A7BDB3</accession>
<evidence type="ECO:0000256" key="1">
    <source>
        <dbReference type="SAM" id="MobiDB-lite"/>
    </source>
</evidence>
<name>A0A6A7BDB3_9PLEO</name>
<evidence type="ECO:0000313" key="3">
    <source>
        <dbReference type="EMBL" id="KAF2853501.1"/>
    </source>
</evidence>
<feature type="region of interest" description="Disordered" evidence="1">
    <location>
        <begin position="90"/>
        <end position="117"/>
    </location>
</feature>
<keyword evidence="4" id="KW-1185">Reference proteome</keyword>
<dbReference type="EMBL" id="MU006295">
    <property type="protein sequence ID" value="KAF2853501.1"/>
    <property type="molecule type" value="Genomic_DNA"/>
</dbReference>
<keyword evidence="2" id="KW-0812">Transmembrane</keyword>
<dbReference type="OrthoDB" id="5296155at2759"/>
<evidence type="ECO:0008006" key="5">
    <source>
        <dbReference type="Google" id="ProtNLM"/>
    </source>
</evidence>
<sequence>MPSMDYLRAKRSSMHQPLEDEQPAKRILTPAGQRLSVILDTKRAKSPSAPAKISVTTTSTYCNDPHHTHIGPVQHGHKPAKKAGVVSLLTGGRLGDTPRESSEEQSHNGSNLSVSVWSDKDGEKFGHIRQKRRRGIAAWPRRRLAVLAAIILALVVALAVGLGVGLKKKPSSNSNTTPTSTSGGAQPAASDTSSSETDAPAPSASSTLSPSAVPPNFPVGAYSLVTFLDTVTTGCTSANSTWTCAPFTDYYSDPQKALTILNWKISGTKGAYKISSNGEDATFGTSFQNENLQLLDAGKDTERYFFQISRSKTVNVTGSLGDEQGSFECDYGATGIQGVLYTKMQRTYPDDTTAVKGANSPAWPYAAARIEQNIAGGEGIPSCKKKGGDKVGLPSRDASTLCSCMYKNWTPARIGG</sequence>
<evidence type="ECO:0000256" key="2">
    <source>
        <dbReference type="SAM" id="Phobius"/>
    </source>
</evidence>
<keyword evidence="2" id="KW-0472">Membrane</keyword>
<feature type="region of interest" description="Disordered" evidence="1">
    <location>
        <begin position="1"/>
        <end position="24"/>
    </location>
</feature>